<dbReference type="InterPro" id="IPR001708">
    <property type="entry name" value="YidC/ALB3/OXA1/COX18"/>
</dbReference>
<evidence type="ECO:0000256" key="4">
    <source>
        <dbReference type="ARBA" id="ARBA00022692"/>
    </source>
</evidence>
<comment type="subcellular location">
    <subcellularLocation>
        <location evidence="1">Cell membrane</location>
        <topology evidence="1">Multi-pass membrane protein</topology>
    </subcellularLocation>
    <subcellularLocation>
        <location evidence="9">Membrane</location>
        <topology evidence="9">Multi-pass membrane protein</topology>
    </subcellularLocation>
</comment>
<dbReference type="OrthoDB" id="9780552at2"/>
<evidence type="ECO:0000313" key="13">
    <source>
        <dbReference type="EMBL" id="SFU63567.1"/>
    </source>
</evidence>
<evidence type="ECO:0000256" key="11">
    <source>
        <dbReference type="SAM" id="Phobius"/>
    </source>
</evidence>
<dbReference type="GO" id="GO:0051205">
    <property type="term" value="P:protein insertion into membrane"/>
    <property type="evidence" value="ECO:0007669"/>
    <property type="project" value="TreeGrafter"/>
</dbReference>
<evidence type="ECO:0000256" key="6">
    <source>
        <dbReference type="ARBA" id="ARBA00022989"/>
    </source>
</evidence>
<accession>A0A1I7HS93</accession>
<dbReference type="CDD" id="cd20070">
    <property type="entry name" value="5TM_YidC_Alb3"/>
    <property type="match status" value="1"/>
</dbReference>
<dbReference type="STRING" id="155865.SAMN05216515_1238"/>
<evidence type="ECO:0000256" key="2">
    <source>
        <dbReference type="ARBA" id="ARBA00022448"/>
    </source>
</evidence>
<evidence type="ECO:0000256" key="7">
    <source>
        <dbReference type="ARBA" id="ARBA00023136"/>
    </source>
</evidence>
<keyword evidence="6 11" id="KW-1133">Transmembrane helix</keyword>
<evidence type="ECO:0000256" key="1">
    <source>
        <dbReference type="ARBA" id="ARBA00004651"/>
    </source>
</evidence>
<dbReference type="PANTHER" id="PTHR12428:SF65">
    <property type="entry name" value="CYTOCHROME C OXIDASE ASSEMBLY PROTEIN COX18, MITOCHONDRIAL"/>
    <property type="match status" value="1"/>
</dbReference>
<dbReference type="GO" id="GO:0015031">
    <property type="term" value="P:protein transport"/>
    <property type="evidence" value="ECO:0007669"/>
    <property type="project" value="UniProtKB-KW"/>
</dbReference>
<dbReference type="InterPro" id="IPR047196">
    <property type="entry name" value="YidC_ALB_C"/>
</dbReference>
<gene>
    <name evidence="13" type="ORF">SAMN05216508_1239</name>
</gene>
<dbReference type="NCBIfam" id="TIGR03592">
    <property type="entry name" value="yidC_oxa1_cterm"/>
    <property type="match status" value="1"/>
</dbReference>
<keyword evidence="14" id="KW-1185">Reference proteome</keyword>
<organism evidence="13 14">
    <name type="scientific">Eubacterium pyruvativorans</name>
    <dbReference type="NCBI Taxonomy" id="155865"/>
    <lineage>
        <taxon>Bacteria</taxon>
        <taxon>Bacillati</taxon>
        <taxon>Bacillota</taxon>
        <taxon>Clostridia</taxon>
        <taxon>Eubacteriales</taxon>
        <taxon>Eubacteriaceae</taxon>
        <taxon>Eubacterium</taxon>
    </lineage>
</organism>
<dbReference type="Proteomes" id="UP000198817">
    <property type="component" value="Unassembled WGS sequence"/>
</dbReference>
<feature type="transmembrane region" description="Helical" evidence="11">
    <location>
        <begin position="187"/>
        <end position="210"/>
    </location>
</feature>
<feature type="compositionally biased region" description="Basic residues" evidence="10">
    <location>
        <begin position="237"/>
        <end position="252"/>
    </location>
</feature>
<keyword evidence="7 11" id="KW-0472">Membrane</keyword>
<name>A0A1I7HS93_9FIRM</name>
<dbReference type="Pfam" id="PF02096">
    <property type="entry name" value="60KD_IMP"/>
    <property type="match status" value="1"/>
</dbReference>
<evidence type="ECO:0000313" key="14">
    <source>
        <dbReference type="Proteomes" id="UP000198817"/>
    </source>
</evidence>
<protein>
    <submittedName>
        <fullName evidence="13">Protein translocase subunit yidC</fullName>
    </submittedName>
</protein>
<feature type="transmembrane region" description="Helical" evidence="11">
    <location>
        <begin position="17"/>
        <end position="41"/>
    </location>
</feature>
<comment type="similarity">
    <text evidence="9">Belongs to the OXA1/ALB3/YidC family.</text>
</comment>
<evidence type="ECO:0000256" key="8">
    <source>
        <dbReference type="ARBA" id="ARBA00023186"/>
    </source>
</evidence>
<dbReference type="AlphaFoldDB" id="A0A1I7HS93"/>
<keyword evidence="4 9" id="KW-0812">Transmembrane</keyword>
<sequence>MNFFGIMAQPLGVILKLLYGVIGNYGITLIILTLIVKLCLYPAYKRQIMSMAGMGDLQPKMTELQKKYGADREKMSMEMEKLYKEENIHPMAGCLPMAIQMFIIMGLFALLRNPLNYISSADTNMIFAIHEQFLWINDLSQPDPWILPILSGVATFAATYMSQAMGAGTLPGGSQAQGKAMNMIMKYGFPIMIIWLAKTYAAGLATYWFISQFIQIFYNIRFAQLRNKLKEEQEEKKRKRRKPVRAGQGVKR</sequence>
<proteinExistence type="inferred from homology"/>
<evidence type="ECO:0000259" key="12">
    <source>
        <dbReference type="Pfam" id="PF02096"/>
    </source>
</evidence>
<feature type="transmembrane region" description="Helical" evidence="11">
    <location>
        <begin position="91"/>
        <end position="111"/>
    </location>
</feature>
<keyword evidence="3" id="KW-1003">Cell membrane</keyword>
<dbReference type="InterPro" id="IPR028055">
    <property type="entry name" value="YidC/Oxa/ALB_C"/>
</dbReference>
<evidence type="ECO:0000256" key="10">
    <source>
        <dbReference type="SAM" id="MobiDB-lite"/>
    </source>
</evidence>
<evidence type="ECO:0000256" key="3">
    <source>
        <dbReference type="ARBA" id="ARBA00022475"/>
    </source>
</evidence>
<dbReference type="PANTHER" id="PTHR12428">
    <property type="entry name" value="OXA1"/>
    <property type="match status" value="1"/>
</dbReference>
<reference evidence="13 14" key="1">
    <citation type="submission" date="2016-10" db="EMBL/GenBank/DDBJ databases">
        <authorList>
            <person name="de Groot N.N."/>
        </authorList>
    </citation>
    <scope>NUCLEOTIDE SEQUENCE [LARGE SCALE GENOMIC DNA]</scope>
    <source>
        <strain evidence="13 14">KHGC13</strain>
    </source>
</reference>
<keyword evidence="2" id="KW-0813">Transport</keyword>
<dbReference type="RefSeq" id="WP_090471761.1">
    <property type="nucleotide sequence ID" value="NZ_FOWF01000023.1"/>
</dbReference>
<dbReference type="GO" id="GO:0032977">
    <property type="term" value="F:membrane insertase activity"/>
    <property type="evidence" value="ECO:0007669"/>
    <property type="project" value="InterPro"/>
</dbReference>
<dbReference type="GO" id="GO:0005886">
    <property type="term" value="C:plasma membrane"/>
    <property type="evidence" value="ECO:0007669"/>
    <property type="project" value="UniProtKB-SubCell"/>
</dbReference>
<feature type="domain" description="Membrane insertase YidC/Oxa/ALB C-terminal" evidence="12">
    <location>
        <begin position="25"/>
        <end position="219"/>
    </location>
</feature>
<dbReference type="EMBL" id="FPBT01000023">
    <property type="protein sequence ID" value="SFU63567.1"/>
    <property type="molecule type" value="Genomic_DNA"/>
</dbReference>
<evidence type="ECO:0000256" key="9">
    <source>
        <dbReference type="RuleBase" id="RU003945"/>
    </source>
</evidence>
<keyword evidence="5" id="KW-0653">Protein transport</keyword>
<evidence type="ECO:0000256" key="5">
    <source>
        <dbReference type="ARBA" id="ARBA00022927"/>
    </source>
</evidence>
<keyword evidence="8" id="KW-0143">Chaperone</keyword>
<feature type="region of interest" description="Disordered" evidence="10">
    <location>
        <begin position="231"/>
        <end position="252"/>
    </location>
</feature>
<feature type="transmembrane region" description="Helical" evidence="11">
    <location>
        <begin position="145"/>
        <end position="166"/>
    </location>
</feature>